<dbReference type="GO" id="GO:0005739">
    <property type="term" value="C:mitochondrion"/>
    <property type="evidence" value="ECO:0007669"/>
    <property type="project" value="TreeGrafter"/>
</dbReference>
<keyword evidence="4" id="KW-1185">Reference proteome</keyword>
<dbReference type="Gene3D" id="3.40.50.800">
    <property type="entry name" value="Anticodon-binding domain"/>
    <property type="match status" value="1"/>
</dbReference>
<dbReference type="InterPro" id="IPR045864">
    <property type="entry name" value="aa-tRNA-synth_II/BPL/LPL"/>
</dbReference>
<feature type="region of interest" description="Disordered" evidence="1">
    <location>
        <begin position="80"/>
        <end position="105"/>
    </location>
</feature>
<dbReference type="SUPFAM" id="SSF52954">
    <property type="entry name" value="Class II aaRS ABD-related"/>
    <property type="match status" value="1"/>
</dbReference>
<dbReference type="Proteomes" id="UP000225706">
    <property type="component" value="Unassembled WGS sequence"/>
</dbReference>
<feature type="compositionally biased region" description="Basic and acidic residues" evidence="1">
    <location>
        <begin position="80"/>
        <end position="91"/>
    </location>
</feature>
<evidence type="ECO:0000259" key="2">
    <source>
        <dbReference type="Pfam" id="PF03129"/>
    </source>
</evidence>
<dbReference type="InterPro" id="IPR036621">
    <property type="entry name" value="Anticodon-bd_dom_sf"/>
</dbReference>
<accession>A0A2B4SBK1</accession>
<proteinExistence type="predicted"/>
<comment type="caution">
    <text evidence="3">The sequence shown here is derived from an EMBL/GenBank/DDBJ whole genome shotgun (WGS) entry which is preliminary data.</text>
</comment>
<dbReference type="InterPro" id="IPR004154">
    <property type="entry name" value="Anticodon-bd"/>
</dbReference>
<dbReference type="OrthoDB" id="57698at2759"/>
<organism evidence="3 4">
    <name type="scientific">Stylophora pistillata</name>
    <name type="common">Smooth cauliflower coral</name>
    <dbReference type="NCBI Taxonomy" id="50429"/>
    <lineage>
        <taxon>Eukaryota</taxon>
        <taxon>Metazoa</taxon>
        <taxon>Cnidaria</taxon>
        <taxon>Anthozoa</taxon>
        <taxon>Hexacorallia</taxon>
        <taxon>Scleractinia</taxon>
        <taxon>Astrocoeniina</taxon>
        <taxon>Pocilloporidae</taxon>
        <taxon>Stylophora</taxon>
    </lineage>
</organism>
<evidence type="ECO:0000313" key="3">
    <source>
        <dbReference type="EMBL" id="PFX26200.1"/>
    </source>
</evidence>
<dbReference type="Gene3D" id="3.30.930.10">
    <property type="entry name" value="Bira Bifunctional Protein, Domain 2"/>
    <property type="match status" value="1"/>
</dbReference>
<reference evidence="4" key="1">
    <citation type="journal article" date="2017" name="bioRxiv">
        <title>Comparative analysis of the genomes of Stylophora pistillata and Acropora digitifera provides evidence for extensive differences between species of corals.</title>
        <authorList>
            <person name="Voolstra C.R."/>
            <person name="Li Y."/>
            <person name="Liew Y.J."/>
            <person name="Baumgarten S."/>
            <person name="Zoccola D."/>
            <person name="Flot J.-F."/>
            <person name="Tambutte S."/>
            <person name="Allemand D."/>
            <person name="Aranda M."/>
        </authorList>
    </citation>
    <scope>NUCLEOTIDE SEQUENCE [LARGE SCALE GENOMIC DNA]</scope>
</reference>
<protein>
    <submittedName>
        <fullName evidence="3">DNA polymerase subunit gamma-2, mitochondrial</fullName>
    </submittedName>
</protein>
<name>A0A2B4SBK1_STYPI</name>
<feature type="domain" description="Anticodon-binding" evidence="2">
    <location>
        <begin position="309"/>
        <end position="392"/>
    </location>
</feature>
<evidence type="ECO:0000313" key="4">
    <source>
        <dbReference type="Proteomes" id="UP000225706"/>
    </source>
</evidence>
<dbReference type="PANTHER" id="PTHR10745:SF8">
    <property type="entry name" value="DNA POLYMERASE SUBUNIT GAMMA-2, MITOCHONDRIAL"/>
    <property type="match status" value="1"/>
</dbReference>
<dbReference type="SUPFAM" id="SSF55681">
    <property type="entry name" value="Class II aaRS and biotin synthetases"/>
    <property type="match status" value="1"/>
</dbReference>
<dbReference type="AlphaFoldDB" id="A0A2B4SBK1"/>
<dbReference type="Pfam" id="PF03129">
    <property type="entry name" value="HGTP_anticodon"/>
    <property type="match status" value="1"/>
</dbReference>
<dbReference type="PANTHER" id="PTHR10745">
    <property type="entry name" value="GLYCYL-TRNA SYNTHETASE/DNA POLYMERASE SUBUNIT GAMMA-2"/>
    <property type="match status" value="1"/>
</dbReference>
<evidence type="ECO:0000256" key="1">
    <source>
        <dbReference type="SAM" id="MobiDB-lite"/>
    </source>
</evidence>
<sequence length="398" mass="46320">MSRRQYNILDKVIRLCESRGFSVESRIENSPTAYYRYQFGPLGTELRRNLRNAWWHDVVRSKGKVYGFESASELVTHVSEDKTLGTNKEESTAATEEETPRRDDFDPLSNIFLQYMTHLLGIFPGIEVPFGTAWSRKYFERPDNDHYIFRSHEREIMSLEFFCAENRVKDWTNHWKRQRLLWWRKFAKIRSNYSLFEEQTELETGPYSKTLVKFMFPWGQESVDSITVRSDLHKYIATDEFRGLPFDKKSIPHVIQVKTDLNRGFLAYLMDAYSEKERSDSSGKVSLCTVLHLHPQLAPVKVAVLSQYPQHNELCEIAHQLSSELREAGITTQCSLHASANECYAYQDEIGTPYCITILDTILTNGVVAFRSRNTTLQEYVHISEALHTVKSHLGFNE</sequence>
<dbReference type="GO" id="GO:0006264">
    <property type="term" value="P:mitochondrial DNA replication"/>
    <property type="evidence" value="ECO:0007669"/>
    <property type="project" value="TreeGrafter"/>
</dbReference>
<dbReference type="EMBL" id="LSMT01000131">
    <property type="protein sequence ID" value="PFX26200.1"/>
    <property type="molecule type" value="Genomic_DNA"/>
</dbReference>
<dbReference type="STRING" id="50429.A0A2B4SBK1"/>
<dbReference type="InterPro" id="IPR027031">
    <property type="entry name" value="Gly-tRNA_synthase/POLG2"/>
</dbReference>
<gene>
    <name evidence="3" type="primary">polg2</name>
    <name evidence="3" type="ORF">AWC38_SpisGene9122</name>
</gene>